<dbReference type="RefSeq" id="WP_149784488.1">
    <property type="nucleotide sequence ID" value="NZ_BAAADP010000001.1"/>
</dbReference>
<evidence type="ECO:0000313" key="3">
    <source>
        <dbReference type="Proteomes" id="UP000323537"/>
    </source>
</evidence>
<dbReference type="Proteomes" id="UP000323537">
    <property type="component" value="Unassembled WGS sequence"/>
</dbReference>
<organism evidence="2 3">
    <name type="scientific">Halorubrum aquaticum</name>
    <dbReference type="NCBI Taxonomy" id="387340"/>
    <lineage>
        <taxon>Archaea</taxon>
        <taxon>Methanobacteriati</taxon>
        <taxon>Methanobacteriota</taxon>
        <taxon>Stenosarchaea group</taxon>
        <taxon>Halobacteria</taxon>
        <taxon>Halobacteriales</taxon>
        <taxon>Haloferacaceae</taxon>
        <taxon>Halorubrum</taxon>
    </lineage>
</organism>
<proteinExistence type="predicted"/>
<dbReference type="AlphaFoldDB" id="A0A1I3B3H0"/>
<keyword evidence="3" id="KW-1185">Reference proteome</keyword>
<evidence type="ECO:0000256" key="1">
    <source>
        <dbReference type="SAM" id="MobiDB-lite"/>
    </source>
</evidence>
<feature type="region of interest" description="Disordered" evidence="1">
    <location>
        <begin position="273"/>
        <end position="298"/>
    </location>
</feature>
<name>A0A1I3B3H0_9EURY</name>
<protein>
    <submittedName>
        <fullName evidence="2">Uncharacterized protein</fullName>
    </submittedName>
</protein>
<reference evidence="2 3" key="1">
    <citation type="submission" date="2016-10" db="EMBL/GenBank/DDBJ databases">
        <authorList>
            <person name="Varghese N."/>
            <person name="Submissions S."/>
        </authorList>
    </citation>
    <scope>NUCLEOTIDE SEQUENCE [LARGE SCALE GENOMIC DNA]</scope>
    <source>
        <strain evidence="2 3">CGMCC 1.6377</strain>
    </source>
</reference>
<accession>A0A1I3B3H0</accession>
<sequence length="298" mass="32530">MVTSRIDEWVTTTWRSVASTWGLLLEFAGIGPDVDPHTRVTFRAIADAVVPETPALAEELGPEHVAGGLAVDLDEFAITYVDDGFQFGLPHLGPQGNMPIADPIAHVLDTAALTLLERGDNEEEPSLDRALSLLGPDDPSAAKTESAVGPFAKLSRRDRLRAIAILDEFEVEFSPTDHDLLELDAGLVGQLVVGFMEMIYYSEWQGYDDFTEPPSRRNHPNDPDAVQSWRQTGFPGFANGYAALRGYVGTDDGPLGDGDAWTTIDETTGVRIRRESGSFRENDYDTGGYEEPFPVESG</sequence>
<dbReference type="EMBL" id="FOPZ01000009">
    <property type="protein sequence ID" value="SFH56844.1"/>
    <property type="molecule type" value="Genomic_DNA"/>
</dbReference>
<dbReference type="OrthoDB" id="196713at2157"/>
<feature type="compositionally biased region" description="Basic and acidic residues" evidence="1">
    <location>
        <begin position="273"/>
        <end position="283"/>
    </location>
</feature>
<evidence type="ECO:0000313" key="2">
    <source>
        <dbReference type="EMBL" id="SFH56844.1"/>
    </source>
</evidence>
<gene>
    <name evidence="2" type="ORF">SAMN04488066_10949</name>
</gene>